<reference evidence="3" key="1">
    <citation type="journal article" date="2019" name="Int. J. Syst. Evol. Microbiol.">
        <title>The Global Catalogue of Microorganisms (GCM) 10K type strain sequencing project: providing services to taxonomists for standard genome sequencing and annotation.</title>
        <authorList>
            <consortium name="The Broad Institute Genomics Platform"/>
            <consortium name="The Broad Institute Genome Sequencing Center for Infectious Disease"/>
            <person name="Wu L."/>
            <person name="Ma J."/>
        </authorList>
    </citation>
    <scope>NUCLEOTIDE SEQUENCE [LARGE SCALE GENOMIC DNA]</scope>
    <source>
        <strain evidence="3">KCTC 32998</strain>
    </source>
</reference>
<dbReference type="PROSITE" id="PS51257">
    <property type="entry name" value="PROKAR_LIPOPROTEIN"/>
    <property type="match status" value="1"/>
</dbReference>
<accession>A0ABQ3DZP7</accession>
<comment type="caution">
    <text evidence="2">The sequence shown here is derived from an EMBL/GenBank/DDBJ whole genome shotgun (WGS) entry which is preliminary data.</text>
</comment>
<keyword evidence="3" id="KW-1185">Reference proteome</keyword>
<evidence type="ECO:0000313" key="2">
    <source>
        <dbReference type="EMBL" id="GHB20886.1"/>
    </source>
</evidence>
<evidence type="ECO:0000256" key="1">
    <source>
        <dbReference type="SAM" id="MobiDB-lite"/>
    </source>
</evidence>
<dbReference type="RefSeq" id="WP_189444507.1">
    <property type="nucleotide sequence ID" value="NZ_BMZI01000004.1"/>
</dbReference>
<dbReference type="Proteomes" id="UP000646745">
    <property type="component" value="Unassembled WGS sequence"/>
</dbReference>
<feature type="region of interest" description="Disordered" evidence="1">
    <location>
        <begin position="131"/>
        <end position="182"/>
    </location>
</feature>
<dbReference type="Pfam" id="PF13942">
    <property type="entry name" value="Lipoprotein_20"/>
    <property type="match status" value="1"/>
</dbReference>
<feature type="compositionally biased region" description="Polar residues" evidence="1">
    <location>
        <begin position="132"/>
        <end position="141"/>
    </location>
</feature>
<sequence>MVNRVRGALALAGFAMLAGCQSISSEPAQPFGCGEIPTFVDNVCLLDSWVGFGLEAQRGDDAWRQQAVGRLYGDRPDQKAARAVVLSWDGPGEWREASNLYKASIAEAPPRLQPLLQQWLNELEERRDLYSQRATGRSQPSPGARNAQALKQENEQLKQQLKEMSDKMDALTDIERTINSRD</sequence>
<evidence type="ECO:0008006" key="4">
    <source>
        <dbReference type="Google" id="ProtNLM"/>
    </source>
</evidence>
<protein>
    <recommendedName>
        <fullName evidence="4">YfhG lipoprotein</fullName>
    </recommendedName>
</protein>
<organism evidence="2 3">
    <name type="scientific">Salinicola rhizosphaerae</name>
    <dbReference type="NCBI Taxonomy" id="1443141"/>
    <lineage>
        <taxon>Bacteria</taxon>
        <taxon>Pseudomonadati</taxon>
        <taxon>Pseudomonadota</taxon>
        <taxon>Gammaproteobacteria</taxon>
        <taxon>Oceanospirillales</taxon>
        <taxon>Halomonadaceae</taxon>
        <taxon>Salinicola</taxon>
    </lineage>
</organism>
<gene>
    <name evidence="2" type="ORF">GCM10009038_19630</name>
</gene>
<dbReference type="InterPro" id="IPR025262">
    <property type="entry name" value="QseG"/>
</dbReference>
<proteinExistence type="predicted"/>
<evidence type="ECO:0000313" key="3">
    <source>
        <dbReference type="Proteomes" id="UP000646745"/>
    </source>
</evidence>
<name>A0ABQ3DZP7_9GAMM</name>
<feature type="compositionally biased region" description="Basic and acidic residues" evidence="1">
    <location>
        <begin position="152"/>
        <end position="182"/>
    </location>
</feature>
<dbReference type="EMBL" id="BMZI01000004">
    <property type="protein sequence ID" value="GHB20886.1"/>
    <property type="molecule type" value="Genomic_DNA"/>
</dbReference>